<reference evidence="3" key="1">
    <citation type="journal article" date="2019" name="Int. J. Syst. Evol. Microbiol.">
        <title>The Global Catalogue of Microorganisms (GCM) 10K type strain sequencing project: providing services to taxonomists for standard genome sequencing and annotation.</title>
        <authorList>
            <consortium name="The Broad Institute Genomics Platform"/>
            <consortium name="The Broad Institute Genome Sequencing Center for Infectious Disease"/>
            <person name="Wu L."/>
            <person name="Ma J."/>
        </authorList>
    </citation>
    <scope>NUCLEOTIDE SEQUENCE [LARGE SCALE GENOMIC DNA]</scope>
    <source>
        <strain evidence="3">JCM 5062</strain>
    </source>
</reference>
<protein>
    <submittedName>
        <fullName evidence="2">Uncharacterized protein</fullName>
    </submittedName>
</protein>
<comment type="caution">
    <text evidence="2">The sequence shown here is derived from an EMBL/GenBank/DDBJ whole genome shotgun (WGS) entry which is preliminary data.</text>
</comment>
<sequence length="234" mass="23247">MHSIVARRLAEAHGDPSGPRSVGAGRGTSGGLGAAAPVERFAHQGRDPAGCGDGVLARPAVAGPTGTGAAAPGARPLTGRSPPLPVTAPAGGQGPGIGARGDGVGDGADALDGEGDGVTGLQRRRVPLAAESRGLRGFRFDGRASVESVIQMRGMGPLRVRRGDGSAERWAAGRLGGAAENALGAGPYLLFGFGDLPLAVYAAAVRRAVDERAGETEAEVAFVPPARAVQVRGS</sequence>
<organism evidence="2 3">
    <name type="scientific">Streptomyces gobitricini</name>
    <dbReference type="NCBI Taxonomy" id="68211"/>
    <lineage>
        <taxon>Bacteria</taxon>
        <taxon>Bacillati</taxon>
        <taxon>Actinomycetota</taxon>
        <taxon>Actinomycetes</taxon>
        <taxon>Kitasatosporales</taxon>
        <taxon>Streptomycetaceae</taxon>
        <taxon>Streptomyces</taxon>
    </lineage>
</organism>
<feature type="compositionally biased region" description="Gly residues" evidence="1">
    <location>
        <begin position="24"/>
        <end position="33"/>
    </location>
</feature>
<feature type="region of interest" description="Disordered" evidence="1">
    <location>
        <begin position="1"/>
        <end position="50"/>
    </location>
</feature>
<evidence type="ECO:0000313" key="3">
    <source>
        <dbReference type="Proteomes" id="UP001499942"/>
    </source>
</evidence>
<feature type="region of interest" description="Disordered" evidence="1">
    <location>
        <begin position="62"/>
        <end position="124"/>
    </location>
</feature>
<dbReference type="EMBL" id="BAAASR010000007">
    <property type="protein sequence ID" value="GAA2484834.1"/>
    <property type="molecule type" value="Genomic_DNA"/>
</dbReference>
<keyword evidence="3" id="KW-1185">Reference proteome</keyword>
<proteinExistence type="predicted"/>
<gene>
    <name evidence="2" type="ORF">GCM10010393_14670</name>
</gene>
<feature type="compositionally biased region" description="Low complexity" evidence="1">
    <location>
        <begin position="62"/>
        <end position="80"/>
    </location>
</feature>
<evidence type="ECO:0000256" key="1">
    <source>
        <dbReference type="SAM" id="MobiDB-lite"/>
    </source>
</evidence>
<name>A0ABP5YPK8_9ACTN</name>
<evidence type="ECO:0000313" key="2">
    <source>
        <dbReference type="EMBL" id="GAA2484834.1"/>
    </source>
</evidence>
<dbReference type="Proteomes" id="UP001499942">
    <property type="component" value="Unassembled WGS sequence"/>
</dbReference>
<feature type="compositionally biased region" description="Gly residues" evidence="1">
    <location>
        <begin position="91"/>
        <end position="106"/>
    </location>
</feature>
<accession>A0ABP5YPK8</accession>